<evidence type="ECO:0000313" key="1">
    <source>
        <dbReference type="EMBL" id="QNO45385.1"/>
    </source>
</evidence>
<evidence type="ECO:0000313" key="2">
    <source>
        <dbReference type="EMBL" id="QNO46836.1"/>
    </source>
</evidence>
<dbReference type="EMBL" id="MT631105">
    <property type="protein sequence ID" value="QNO45385.1"/>
    <property type="molecule type" value="Genomic_DNA"/>
</dbReference>
<accession>A0A7G9YFQ2</accession>
<protein>
    <submittedName>
        <fullName evidence="2">Uncharacterized protein</fullName>
    </submittedName>
</protein>
<sequence length="141" mass="15586">MVFALFPQMWKVLFVDVMCNLSLISSVIKIAECPGRWRRLMNPDHESRVFCCNWCLSHRCGYHRCQQATVPEKPAGSSRDAMKRPGLDGRAKTAQNFPAPSACQFILNGAVCTIGSVILYIDPLGFSSACVDLDSSSDIVL</sequence>
<dbReference type="EMBL" id="MT631225">
    <property type="protein sequence ID" value="QNO46836.1"/>
    <property type="molecule type" value="Genomic_DNA"/>
</dbReference>
<proteinExistence type="predicted"/>
<name>A0A7G9YFQ2_9EURY</name>
<organism evidence="2">
    <name type="scientific">Candidatus Methanogaster sp. ANME-2c ERB4</name>
    <dbReference type="NCBI Taxonomy" id="2759911"/>
    <lineage>
        <taxon>Archaea</taxon>
        <taxon>Methanobacteriati</taxon>
        <taxon>Methanobacteriota</taxon>
        <taxon>Stenosarchaea group</taxon>
        <taxon>Methanomicrobia</taxon>
        <taxon>Methanosarcinales</taxon>
        <taxon>ANME-2 cluster</taxon>
        <taxon>Candidatus Methanogasteraceae</taxon>
        <taxon>Candidatus Methanogaster</taxon>
    </lineage>
</organism>
<dbReference type="AlphaFoldDB" id="A0A7G9YFQ2"/>
<reference evidence="2" key="1">
    <citation type="submission" date="2020-06" db="EMBL/GenBank/DDBJ databases">
        <title>Unique genomic features of the anaerobic methanotrophic archaea.</title>
        <authorList>
            <person name="Chadwick G.L."/>
            <person name="Skennerton C.T."/>
            <person name="Laso-Perez R."/>
            <person name="Leu A.O."/>
            <person name="Speth D.R."/>
            <person name="Yu H."/>
            <person name="Morgan-Lang C."/>
            <person name="Hatzenpichler R."/>
            <person name="Goudeau D."/>
            <person name="Malmstrom R."/>
            <person name="Brazelton W.J."/>
            <person name="Woyke T."/>
            <person name="Hallam S.J."/>
            <person name="Tyson G.W."/>
            <person name="Wegener G."/>
            <person name="Boetius A."/>
            <person name="Orphan V."/>
        </authorList>
    </citation>
    <scope>NUCLEOTIDE SEQUENCE</scope>
</reference>
<gene>
    <name evidence="2" type="ORF">FKCHNOGI_00001</name>
    <name evidence="1" type="ORF">PLCHCCMC_00003</name>
</gene>